<dbReference type="GO" id="GO:0006508">
    <property type="term" value="P:proteolysis"/>
    <property type="evidence" value="ECO:0007669"/>
    <property type="project" value="UniProtKB-KW"/>
</dbReference>
<dbReference type="GO" id="GO:0008233">
    <property type="term" value="F:peptidase activity"/>
    <property type="evidence" value="ECO:0007669"/>
    <property type="project" value="UniProtKB-KW"/>
</dbReference>
<organism evidence="2 3">
    <name type="scientific">Desulfocapsa sulfexigens (strain DSM 10523 / SB164P1)</name>
    <dbReference type="NCBI Taxonomy" id="1167006"/>
    <lineage>
        <taxon>Bacteria</taxon>
        <taxon>Pseudomonadati</taxon>
        <taxon>Thermodesulfobacteriota</taxon>
        <taxon>Desulfobulbia</taxon>
        <taxon>Desulfobulbales</taxon>
        <taxon>Desulfocapsaceae</taxon>
        <taxon>Desulfocapsa</taxon>
    </lineage>
</organism>
<dbReference type="Gene3D" id="3.10.620.30">
    <property type="match status" value="1"/>
</dbReference>
<feature type="domain" description="Transglutaminase-like" evidence="1">
    <location>
        <begin position="22"/>
        <end position="127"/>
    </location>
</feature>
<dbReference type="EMBL" id="CP003985">
    <property type="protein sequence ID" value="AGF78011.1"/>
    <property type="molecule type" value="Genomic_DNA"/>
</dbReference>
<keyword evidence="2" id="KW-0378">Hydrolase</keyword>
<protein>
    <submittedName>
        <fullName evidence="2">Transglutaminase-like enzyme, putative cysteine protease</fullName>
    </submittedName>
</protein>
<dbReference type="AlphaFoldDB" id="M1PNM9"/>
<proteinExistence type="predicted"/>
<name>M1PNM9_DESSD</name>
<sequence length="196" mass="22121">MQNYLKSSDIIDWEHKEVSVKAKELAKGLSSHTDIAKVCFEWVRDTIKHSNDFALNPVTCSASEVLAAGTGYCYAKSHLLAALLRANSIPTGLCYQRLSRDDNGAPFCLHGLNAIFLPEIGWYRVDPRGNKENVNAQFTPPIECLAFSTQIDEEIDLPEIWAEPLPMVVNVLKKHETYSDVWQNLPDIETWLTTRD</sequence>
<keyword evidence="2" id="KW-0645">Protease</keyword>
<accession>M1PNM9</accession>
<dbReference type="HOGENOM" id="CLU_107900_0_0_7"/>
<dbReference type="InterPro" id="IPR002931">
    <property type="entry name" value="Transglutaminase-like"/>
</dbReference>
<dbReference type="STRING" id="1167006.UWK_01451"/>
<evidence type="ECO:0000313" key="3">
    <source>
        <dbReference type="Proteomes" id="UP000011721"/>
    </source>
</evidence>
<reference evidence="3" key="1">
    <citation type="journal article" date="2013" name="Stand. Genomic Sci.">
        <title>Complete genome sequence of Desulfocapsa sulfexigens, a marine deltaproteobacterium specialized in disproportionating inorganic sulfur compounds.</title>
        <authorList>
            <person name="Finster K.W."/>
            <person name="Kjeldsen K.U."/>
            <person name="Kube M."/>
            <person name="Reinhardt R."/>
            <person name="Mussmann M."/>
            <person name="Amann R."/>
            <person name="Schreiber L."/>
        </authorList>
    </citation>
    <scope>NUCLEOTIDE SEQUENCE [LARGE SCALE GENOMIC DNA]</scope>
    <source>
        <strain evidence="3">DSM 10523 / SB164P1</strain>
    </source>
</reference>
<dbReference type="KEGG" id="dsf:UWK_01451"/>
<evidence type="ECO:0000259" key="1">
    <source>
        <dbReference type="Pfam" id="PF01841"/>
    </source>
</evidence>
<keyword evidence="3" id="KW-1185">Reference proteome</keyword>
<dbReference type="Pfam" id="PF01841">
    <property type="entry name" value="Transglut_core"/>
    <property type="match status" value="1"/>
</dbReference>
<dbReference type="InterPro" id="IPR038765">
    <property type="entry name" value="Papain-like_cys_pep_sf"/>
</dbReference>
<evidence type="ECO:0000313" key="2">
    <source>
        <dbReference type="EMBL" id="AGF78011.1"/>
    </source>
</evidence>
<dbReference type="RefSeq" id="WP_015403702.1">
    <property type="nucleotide sequence ID" value="NC_020304.1"/>
</dbReference>
<dbReference type="eggNOG" id="COG1305">
    <property type="taxonomic scope" value="Bacteria"/>
</dbReference>
<dbReference type="Proteomes" id="UP000011721">
    <property type="component" value="Chromosome"/>
</dbReference>
<gene>
    <name evidence="2" type="ordered locus">UWK_01451</name>
</gene>
<dbReference type="PANTHER" id="PTHR33490">
    <property type="entry name" value="BLR5614 PROTEIN-RELATED"/>
    <property type="match status" value="1"/>
</dbReference>
<dbReference type="OrthoDB" id="5296450at2"/>
<dbReference type="PANTHER" id="PTHR33490:SF3">
    <property type="entry name" value="CONSERVED INTEGRAL MEMBRANE PROTEIN"/>
    <property type="match status" value="1"/>
</dbReference>
<dbReference type="SUPFAM" id="SSF54001">
    <property type="entry name" value="Cysteine proteinases"/>
    <property type="match status" value="1"/>
</dbReference>